<reference evidence="2" key="1">
    <citation type="submission" date="2024-07" db="EMBL/GenBank/DDBJ databases">
        <title>Complete genome sequences of cellulolytic bacteria, Kitasatospora sp. CMC57 and Streptomyces sp. CMC78, isolated from Japanese agricultural soil.</title>
        <authorList>
            <person name="Hashimoto T."/>
            <person name="Ito M."/>
            <person name="Iwamoto M."/>
            <person name="Fukahori D."/>
            <person name="Shoda T."/>
            <person name="Sakoda M."/>
            <person name="Morohoshi T."/>
            <person name="Mitsuboshi M."/>
            <person name="Nishizawa T."/>
        </authorList>
    </citation>
    <scope>NUCLEOTIDE SEQUENCE</scope>
    <source>
        <strain evidence="2">CMC57</strain>
    </source>
</reference>
<feature type="region of interest" description="Disordered" evidence="1">
    <location>
        <begin position="1"/>
        <end position="37"/>
    </location>
</feature>
<feature type="compositionally biased region" description="Basic and acidic residues" evidence="1">
    <location>
        <begin position="1"/>
        <end position="10"/>
    </location>
</feature>
<sequence>MADRAAHEAPQDVAASVLGGQDAVGDEEGDGAGVLGDDLEGDLLLSGARVFAACEFLNGLQGRQEQVGGADVFDALEDRGEAVEAEASVDALLGEVAEDREGPSCRPRRAGTA</sequence>
<accession>A0AB33JTT6</accession>
<evidence type="ECO:0000313" key="2">
    <source>
        <dbReference type="EMBL" id="BFP46669.1"/>
    </source>
</evidence>
<dbReference type="EMBL" id="AP035881">
    <property type="protein sequence ID" value="BFP46669.1"/>
    <property type="molecule type" value="Genomic_DNA"/>
</dbReference>
<dbReference type="AlphaFoldDB" id="A0AB33JTT6"/>
<organism evidence="2">
    <name type="scientific">Kitasatospora sp. CMC57</name>
    <dbReference type="NCBI Taxonomy" id="3231513"/>
    <lineage>
        <taxon>Bacteria</taxon>
        <taxon>Bacillati</taxon>
        <taxon>Actinomycetota</taxon>
        <taxon>Actinomycetes</taxon>
        <taxon>Kitasatosporales</taxon>
        <taxon>Streptomycetaceae</taxon>
        <taxon>Kitasatospora</taxon>
    </lineage>
</organism>
<gene>
    <name evidence="2" type="ORF">KCMC57_30370</name>
</gene>
<evidence type="ECO:0000256" key="1">
    <source>
        <dbReference type="SAM" id="MobiDB-lite"/>
    </source>
</evidence>
<name>A0AB33JTT6_9ACTN</name>
<protein>
    <submittedName>
        <fullName evidence="2">Uncharacterized protein</fullName>
    </submittedName>
</protein>
<proteinExistence type="predicted"/>